<dbReference type="InterPro" id="IPR028002">
    <property type="entry name" value="Myb_DNA-bind_5"/>
</dbReference>
<comment type="subunit">
    <text evidence="1">Self-associates forming complexes of several hundred monomers.</text>
</comment>
<evidence type="ECO:0000313" key="9">
    <source>
        <dbReference type="Proteomes" id="UP000691718"/>
    </source>
</evidence>
<accession>A0A8S3VXW8</accession>
<evidence type="ECO:0000256" key="5">
    <source>
        <dbReference type="ARBA" id="ARBA00025466"/>
    </source>
</evidence>
<dbReference type="Proteomes" id="UP000691718">
    <property type="component" value="Unassembled WGS sequence"/>
</dbReference>
<dbReference type="AlphaFoldDB" id="A0A8S3VXW8"/>
<keyword evidence="3" id="KW-0805">Transcription regulation</keyword>
<gene>
    <name evidence="8" type="ORF">PAPOLLO_LOCUS215</name>
</gene>
<comment type="function">
    <text evidence="5">Involved in transvection phenomena (= synapsis-dependent gene expression), where the synaptic pairing of chromosomes carrying genes with which zeste interacts influences the expression of these genes. Zeste binds to DNA and stimulates transcription from a nearby promoter.</text>
</comment>
<feature type="domain" description="Myb/SANT-like DNA-binding" evidence="7">
    <location>
        <begin position="6"/>
        <end position="47"/>
    </location>
</feature>
<evidence type="ECO:0000256" key="2">
    <source>
        <dbReference type="ARBA" id="ARBA00016807"/>
    </source>
</evidence>
<reference evidence="8" key="1">
    <citation type="submission" date="2021-04" db="EMBL/GenBank/DDBJ databases">
        <authorList>
            <person name="Tunstrom K."/>
        </authorList>
    </citation>
    <scope>NUCLEOTIDE SEQUENCE</scope>
</reference>
<comment type="caution">
    <text evidence="8">The sequence shown here is derived from an EMBL/GenBank/DDBJ whole genome shotgun (WGS) entry which is preliminary data.</text>
</comment>
<evidence type="ECO:0000256" key="6">
    <source>
        <dbReference type="SAM" id="MobiDB-lite"/>
    </source>
</evidence>
<dbReference type="EMBL" id="CAJQZP010000008">
    <property type="protein sequence ID" value="CAG4930736.1"/>
    <property type="molecule type" value="Genomic_DNA"/>
</dbReference>
<keyword evidence="9" id="KW-1185">Reference proteome</keyword>
<keyword evidence="4" id="KW-0804">Transcription</keyword>
<feature type="region of interest" description="Disordered" evidence="6">
    <location>
        <begin position="59"/>
        <end position="104"/>
    </location>
</feature>
<protein>
    <recommendedName>
        <fullName evidence="2">Regulatory protein zeste</fullName>
    </recommendedName>
</protein>
<organism evidence="8 9">
    <name type="scientific">Parnassius apollo</name>
    <name type="common">Apollo butterfly</name>
    <name type="synonym">Papilio apollo</name>
    <dbReference type="NCBI Taxonomy" id="110799"/>
    <lineage>
        <taxon>Eukaryota</taxon>
        <taxon>Metazoa</taxon>
        <taxon>Ecdysozoa</taxon>
        <taxon>Arthropoda</taxon>
        <taxon>Hexapoda</taxon>
        <taxon>Insecta</taxon>
        <taxon>Pterygota</taxon>
        <taxon>Neoptera</taxon>
        <taxon>Endopterygota</taxon>
        <taxon>Lepidoptera</taxon>
        <taxon>Glossata</taxon>
        <taxon>Ditrysia</taxon>
        <taxon>Papilionoidea</taxon>
        <taxon>Papilionidae</taxon>
        <taxon>Parnassiinae</taxon>
        <taxon>Parnassini</taxon>
        <taxon>Parnassius</taxon>
        <taxon>Parnassius</taxon>
    </lineage>
</organism>
<evidence type="ECO:0000256" key="1">
    <source>
        <dbReference type="ARBA" id="ARBA00011764"/>
    </source>
</evidence>
<evidence type="ECO:0000256" key="3">
    <source>
        <dbReference type="ARBA" id="ARBA00023015"/>
    </source>
</evidence>
<evidence type="ECO:0000313" key="8">
    <source>
        <dbReference type="EMBL" id="CAG4930736.1"/>
    </source>
</evidence>
<dbReference type="Pfam" id="PF13873">
    <property type="entry name" value="Myb_DNA-bind_5"/>
    <property type="match status" value="1"/>
</dbReference>
<evidence type="ECO:0000259" key="7">
    <source>
        <dbReference type="Pfam" id="PF13873"/>
    </source>
</evidence>
<proteinExistence type="predicted"/>
<dbReference type="OrthoDB" id="3066195at2759"/>
<sequence>MSDRKRSPNWKISEKMLLVDLVAEYFSVVENKRTDAVTMKQKNAEWDWGDYTTKLLQTPKSAPLRAVSKREEDVGTSPTQSKSWSFKRRPALPSSSLEEYQKTKQKATEMQMNFAAEERAGARKNFEINIKIKNEVLKQEKIKTKLLLSQLRRRKLKTLKI</sequence>
<evidence type="ECO:0000256" key="4">
    <source>
        <dbReference type="ARBA" id="ARBA00023163"/>
    </source>
</evidence>
<name>A0A8S3VXW8_PARAO</name>